<evidence type="ECO:0000256" key="1">
    <source>
        <dbReference type="SAM" id="MobiDB-lite"/>
    </source>
</evidence>
<feature type="domain" description="Metallo-beta-lactamase" evidence="2">
    <location>
        <begin position="28"/>
        <end position="200"/>
    </location>
</feature>
<dbReference type="PANTHER" id="PTHR11203">
    <property type="entry name" value="CLEAVAGE AND POLYADENYLATION SPECIFICITY FACTOR FAMILY MEMBER"/>
    <property type="match status" value="1"/>
</dbReference>
<dbReference type="GO" id="GO:0004521">
    <property type="term" value="F:RNA endonuclease activity"/>
    <property type="evidence" value="ECO:0007669"/>
    <property type="project" value="TreeGrafter"/>
</dbReference>
<dbReference type="InterPro" id="IPR036866">
    <property type="entry name" value="RibonucZ/Hydroxyglut_hydro"/>
</dbReference>
<sequence length="552" mass="59867">MKVTYQHANPNYARESFLIRFHRNSVDQPVCILVDSGEGVNIDDLLDDDEYLTAVLLTHAHFDHYCTLGSNLRDSAPVYATPETAEAIKTRLNTALARDNLSQPDTIRNAIEPITDWENVTGGIRVRPVPSGHAPGASGFSIQFEHGDEKQYILATGDFTRRRAAGYPGIPSYIPADCVFLTGATSGDVEEQLTEAVATIVERTMAGSTVLATASGLDGVRLAYLLASISSVNEVSVPITVVGRVATLWDSLEYHHPAVKSVPEFDQPGEVLETGELTIAAPSTPQCGSSAALFGKIQNDANATLVQVTNGGFKPVKTAGCTVADFTLRNHPDMDTVDAVVEALQPFNVIITHQKGQKGRRFKNKYDSFLWSTEDDDQYTVYDSEWTGPSWVTQETRRHIQSHIESANAATSTLSESGEMVFPDVERHSDIDLEAEGLNLEKLAERIHVDTALLEDVSSFDPNEAGDIETSDNNTDEATKKAGGAQTTADEILDRLARIEEAVTGVDRTATVVDTRGDTVLLRVSDESLAGNLTHGQTLDVTVSGLIDSDYK</sequence>
<reference evidence="3 4" key="1">
    <citation type="journal article" date="2011" name="J. Bacteriol.">
        <title>Genome sequence of Halorhabdus tiamatea, the first archaeon isolated from a deep-sea anoxic brine lake.</title>
        <authorList>
            <person name="Antunes A."/>
            <person name="Alam I."/>
            <person name="Bajic V.B."/>
            <person name="Stingl U."/>
        </authorList>
    </citation>
    <scope>NUCLEOTIDE SEQUENCE [LARGE SCALE GENOMIC DNA]</scope>
    <source>
        <strain evidence="3 4">SARL4B</strain>
    </source>
</reference>
<dbReference type="EC" id="3.1.27.-" evidence="3"/>
<dbReference type="AlphaFoldDB" id="U2FGQ5"/>
<keyword evidence="3" id="KW-0378">Hydrolase</keyword>
<dbReference type="Gene3D" id="3.60.15.10">
    <property type="entry name" value="Ribonuclease Z/Hydroxyacylglutathione hydrolase-like"/>
    <property type="match status" value="1"/>
</dbReference>
<dbReference type="SUPFAM" id="SSF56281">
    <property type="entry name" value="Metallo-hydrolase/oxidoreductase"/>
    <property type="match status" value="1"/>
</dbReference>
<organism evidence="3 4">
    <name type="scientific">Halorhabdus tiamatea SARL4B</name>
    <dbReference type="NCBI Taxonomy" id="1033806"/>
    <lineage>
        <taxon>Archaea</taxon>
        <taxon>Methanobacteriati</taxon>
        <taxon>Methanobacteriota</taxon>
        <taxon>Stenosarchaea group</taxon>
        <taxon>Halobacteria</taxon>
        <taxon>Halobacteriales</taxon>
        <taxon>Haloarculaceae</taxon>
        <taxon>Halorhabdus</taxon>
    </lineage>
</organism>
<accession>U2FGQ5</accession>
<dbReference type="RefSeq" id="WP_021029334.1">
    <property type="nucleotide sequence ID" value="NZ_AFNT02000003.1"/>
</dbReference>
<dbReference type="SMART" id="SM00849">
    <property type="entry name" value="Lactamase_B"/>
    <property type="match status" value="1"/>
</dbReference>
<gene>
    <name evidence="3" type="ORF">HLRTI_000451</name>
</gene>
<comment type="caution">
    <text evidence="3">The sequence shown here is derived from an EMBL/GenBank/DDBJ whole genome shotgun (WGS) entry which is preliminary data.</text>
</comment>
<dbReference type="EMBL" id="AFNT02000003">
    <property type="protein sequence ID" value="ERJ07409.1"/>
    <property type="molecule type" value="Genomic_DNA"/>
</dbReference>
<dbReference type="PANTHER" id="PTHR11203:SF37">
    <property type="entry name" value="INTEGRATOR COMPLEX SUBUNIT 11"/>
    <property type="match status" value="1"/>
</dbReference>
<dbReference type="InterPro" id="IPR001279">
    <property type="entry name" value="Metallo-B-lactamas"/>
</dbReference>
<evidence type="ECO:0000313" key="3">
    <source>
        <dbReference type="EMBL" id="ERJ07409.1"/>
    </source>
</evidence>
<dbReference type="Proteomes" id="UP000003861">
    <property type="component" value="Unassembled WGS sequence"/>
</dbReference>
<dbReference type="InterPro" id="IPR050698">
    <property type="entry name" value="MBL"/>
</dbReference>
<dbReference type="GO" id="GO:0016787">
    <property type="term" value="F:hydrolase activity"/>
    <property type="evidence" value="ECO:0007669"/>
    <property type="project" value="UniProtKB-KW"/>
</dbReference>
<feature type="region of interest" description="Disordered" evidence="1">
    <location>
        <begin position="460"/>
        <end position="486"/>
    </location>
</feature>
<reference evidence="3 4" key="2">
    <citation type="journal article" date="2013" name="PLoS ONE">
        <title>INDIGO - INtegrated Data Warehouse of MIcrobial GenOmes with Examples from the Red Sea Extremophiles.</title>
        <authorList>
            <person name="Alam I."/>
            <person name="Antunes A."/>
            <person name="Kamau A.A."/>
            <person name="Ba Alawi W."/>
            <person name="Kalkatawi M."/>
            <person name="Stingl U."/>
            <person name="Bajic V.B."/>
        </authorList>
    </citation>
    <scope>NUCLEOTIDE SEQUENCE [LARGE SCALE GENOMIC DNA]</scope>
    <source>
        <strain evidence="3 4">SARL4B</strain>
    </source>
</reference>
<name>U2FGQ5_9EURY</name>
<dbReference type="Pfam" id="PF12706">
    <property type="entry name" value="Lactamase_B_2"/>
    <property type="match status" value="1"/>
</dbReference>
<protein>
    <submittedName>
        <fullName evidence="3">Cleavage protein</fullName>
        <ecNumber evidence="3">3.1.27.-</ecNumber>
    </submittedName>
</protein>
<evidence type="ECO:0000259" key="2">
    <source>
        <dbReference type="SMART" id="SM00849"/>
    </source>
</evidence>
<evidence type="ECO:0000313" key="4">
    <source>
        <dbReference type="Proteomes" id="UP000003861"/>
    </source>
</evidence>
<proteinExistence type="predicted"/>